<comment type="caution">
    <text evidence="7">The sequence shown here is derived from an EMBL/GenBank/DDBJ whole genome shotgun (WGS) entry which is preliminary data.</text>
</comment>
<evidence type="ECO:0000256" key="4">
    <source>
        <dbReference type="ARBA" id="ARBA00022807"/>
    </source>
</evidence>
<dbReference type="InterPro" id="IPR022683">
    <property type="entry name" value="Calpain_III"/>
</dbReference>
<dbReference type="InterPro" id="IPR038765">
    <property type="entry name" value="Papain-like_cys_pep_sf"/>
</dbReference>
<dbReference type="PANTHER" id="PTHR46143:SF1">
    <property type="entry name" value="CALPAIN-7"/>
    <property type="match status" value="1"/>
</dbReference>
<dbReference type="SUPFAM" id="SSF54001">
    <property type="entry name" value="Cysteine proteinases"/>
    <property type="match status" value="1"/>
</dbReference>
<dbReference type="Pfam" id="PF00648">
    <property type="entry name" value="Peptidase_C2"/>
    <property type="match status" value="1"/>
</dbReference>
<dbReference type="InterPro" id="IPR001300">
    <property type="entry name" value="Peptidase_C2_calpain_cat"/>
</dbReference>
<dbReference type="Gene3D" id="3.90.70.10">
    <property type="entry name" value="Cysteine proteinases"/>
    <property type="match status" value="1"/>
</dbReference>
<dbReference type="InterPro" id="IPR051297">
    <property type="entry name" value="PalB/RIM13"/>
</dbReference>
<dbReference type="PROSITE" id="PS50203">
    <property type="entry name" value="CALPAIN_CAT"/>
    <property type="match status" value="1"/>
</dbReference>
<name>A0AAN6GBC1_9BASI</name>
<dbReference type="AlphaFoldDB" id="A0AAN6GBC1"/>
<gene>
    <name evidence="7" type="primary">RIM13</name>
    <name evidence="7" type="ORF">OC842_004917</name>
</gene>
<dbReference type="SMART" id="SM00230">
    <property type="entry name" value="CysPc"/>
    <property type="match status" value="1"/>
</dbReference>
<keyword evidence="8" id="KW-1185">Reference proteome</keyword>
<proteinExistence type="inferred from homology"/>
<evidence type="ECO:0000256" key="5">
    <source>
        <dbReference type="PROSITE-ProRule" id="PRU00239"/>
    </source>
</evidence>
<dbReference type="Pfam" id="PF01067">
    <property type="entry name" value="Calpain_III"/>
    <property type="match status" value="2"/>
</dbReference>
<accession>A0AAN6GBC1</accession>
<keyword evidence="2 5" id="KW-0645">Protease</keyword>
<protein>
    <submittedName>
        <fullName evidence="7">Cysteine protease</fullName>
    </submittedName>
</protein>
<dbReference type="InterPro" id="IPR022682">
    <property type="entry name" value="Calpain_domain_III"/>
</dbReference>
<dbReference type="InterPro" id="IPR036213">
    <property type="entry name" value="Calpain_III_sf"/>
</dbReference>
<evidence type="ECO:0000313" key="8">
    <source>
        <dbReference type="Proteomes" id="UP001176521"/>
    </source>
</evidence>
<dbReference type="EMBL" id="JAPDMQ010000316">
    <property type="protein sequence ID" value="KAK0527309.1"/>
    <property type="molecule type" value="Genomic_DNA"/>
</dbReference>
<feature type="active site" evidence="5">
    <location>
        <position position="365"/>
    </location>
</feature>
<dbReference type="GO" id="GO:0006508">
    <property type="term" value="P:proteolysis"/>
    <property type="evidence" value="ECO:0007669"/>
    <property type="project" value="UniProtKB-KW"/>
</dbReference>
<dbReference type="SMART" id="SM00720">
    <property type="entry name" value="calpain_III"/>
    <property type="match status" value="1"/>
</dbReference>
<evidence type="ECO:0000256" key="1">
    <source>
        <dbReference type="ARBA" id="ARBA00010193"/>
    </source>
</evidence>
<dbReference type="PANTHER" id="PTHR46143">
    <property type="entry name" value="CALPAIN-7"/>
    <property type="match status" value="1"/>
</dbReference>
<evidence type="ECO:0000259" key="6">
    <source>
        <dbReference type="PROSITE" id="PS50203"/>
    </source>
</evidence>
<dbReference type="Proteomes" id="UP001176521">
    <property type="component" value="Unassembled WGS sequence"/>
</dbReference>
<feature type="domain" description="Calpain catalytic" evidence="6">
    <location>
        <begin position="136"/>
        <end position="454"/>
    </location>
</feature>
<reference evidence="7" key="1">
    <citation type="journal article" date="2023" name="PhytoFront">
        <title>Draft Genome Resources of Seven Strains of Tilletia horrida, Causal Agent of Kernel Smut of Rice.</title>
        <authorList>
            <person name="Khanal S."/>
            <person name="Antony Babu S."/>
            <person name="Zhou X.G."/>
        </authorList>
    </citation>
    <scope>NUCLEOTIDE SEQUENCE</scope>
    <source>
        <strain evidence="7">TX3</strain>
    </source>
</reference>
<organism evidence="7 8">
    <name type="scientific">Tilletia horrida</name>
    <dbReference type="NCBI Taxonomy" id="155126"/>
    <lineage>
        <taxon>Eukaryota</taxon>
        <taxon>Fungi</taxon>
        <taxon>Dikarya</taxon>
        <taxon>Basidiomycota</taxon>
        <taxon>Ustilaginomycotina</taxon>
        <taxon>Exobasidiomycetes</taxon>
        <taxon>Tilletiales</taxon>
        <taxon>Tilletiaceae</taxon>
        <taxon>Tilletia</taxon>
    </lineage>
</organism>
<evidence type="ECO:0000256" key="3">
    <source>
        <dbReference type="ARBA" id="ARBA00022801"/>
    </source>
</evidence>
<evidence type="ECO:0000313" key="7">
    <source>
        <dbReference type="EMBL" id="KAK0527309.1"/>
    </source>
</evidence>
<evidence type="ECO:0000256" key="2">
    <source>
        <dbReference type="ARBA" id="ARBA00022670"/>
    </source>
</evidence>
<dbReference type="Gene3D" id="2.60.120.380">
    <property type="match status" value="2"/>
</dbReference>
<sequence length="945" mass="103037">MAPATPPPTHIWATKLKQAQEASNEAARLEFSKDYNAAFAAYLRTGEAYLWLLRNFELRTQQQQQATDGDGAEQLKARLRRAAAKVLERAELIKNLKKNVVPPARDLLDADSQAAILRQSSAVGHHRFPLWPCAGPAAEHGPLYQDPDGQPALAASHLERRAHFRRAAQTNGEPALINYEAPLRGRDIVQDVVTDCSFVAALQVAAEYDRRWNTKIATAALHPRDEHDRACSNPCGKYAVKLHFNGGARQVLVDDMLPCFPDGTLIGAASVRNDQFWPALVEKAFLKVMGGYDFPGSNSAADLHTLTGWLPEQILLQQAGFRREQTWRALHAAFSQGRCILTVGTGAGAEKRSKDPSWKWLSPAHNYAVLDVREHEGHRQMVVVNSWRRAPRASGVTEQQNGDDGMPGDVSQLADSAATLSLYECESDAADEVHVLSWEDVCVRFDTIHVNWRLSDFPHFSTVHCTWNSRKDQSSLSQNTQLQIVFDWDANRRADGAGAQAQPQGGDEGEELWLHLNRHMSGRLESESALIAVHAFNHAEGRKLYQLTDREQLGAFTDSSHALHKMRIRRDCSAVTVVASQLGVDRETPFSLSAHCNVPMSIRALPRAYPYRVTTSGSWSGRSAGGNLAQPTFGFNPQYVLEIEPSKNAQDDDASLLIMAESARMMPLQVMLVHSNGGQRVEQVEEAEVIMSSGMYTHAVAMAERVADGTASNAARGLRNGVVPGKYTLIVSTFAPAVDGDFVLTVEASHRLAPLRPIPQEGAGMFHRALRGCWSIEQGTAVGGPMGGGYGRNPSWKVVVPAGGATVQMRLRLDSNQSAGAGCSFVLRPDGGYADASGCIGPNQARVPLNLAIFSLSSEGVDSNPPSAARRPDAKVVISAMQAPALPRASEVTSSGPYADRLHGVTIARRRLEAGEYVLVASTFKPGQEANFVVECWSETSLEVR</sequence>
<feature type="active site" evidence="5">
    <location>
        <position position="385"/>
    </location>
</feature>
<feature type="active site" evidence="5">
    <location>
        <position position="196"/>
    </location>
</feature>
<dbReference type="SUPFAM" id="SSF49758">
    <property type="entry name" value="Calpain large subunit, middle domain (domain III)"/>
    <property type="match status" value="2"/>
</dbReference>
<comment type="similarity">
    <text evidence="1">Belongs to the peptidase C2 family. PalB/RIM13 subfamily.</text>
</comment>
<keyword evidence="3 5" id="KW-0378">Hydrolase</keyword>
<keyword evidence="4 5" id="KW-0788">Thiol protease</keyword>
<dbReference type="GO" id="GO:0004198">
    <property type="term" value="F:calcium-dependent cysteine-type endopeptidase activity"/>
    <property type="evidence" value="ECO:0007669"/>
    <property type="project" value="InterPro"/>
</dbReference>